<dbReference type="GO" id="GO:0004252">
    <property type="term" value="F:serine-type endopeptidase activity"/>
    <property type="evidence" value="ECO:0007669"/>
    <property type="project" value="InterPro"/>
</dbReference>
<dbReference type="Gene3D" id="1.20.1540.10">
    <property type="entry name" value="Rhomboid-like"/>
    <property type="match status" value="1"/>
</dbReference>
<evidence type="ECO:0000256" key="1">
    <source>
        <dbReference type="ARBA" id="ARBA00004141"/>
    </source>
</evidence>
<evidence type="ECO:0000256" key="5">
    <source>
        <dbReference type="ARBA" id="ARBA00022989"/>
    </source>
</evidence>
<feature type="transmembrane region" description="Helical" evidence="7">
    <location>
        <begin position="199"/>
        <end position="219"/>
    </location>
</feature>
<feature type="transmembrane region" description="Helical" evidence="7">
    <location>
        <begin position="144"/>
        <end position="162"/>
    </location>
</feature>
<dbReference type="AlphaFoldDB" id="A0A2H3NRC3"/>
<dbReference type="InterPro" id="IPR050925">
    <property type="entry name" value="Rhomboid_protease_S54"/>
</dbReference>
<dbReference type="RefSeq" id="WP_098061469.1">
    <property type="nucleotide sequence ID" value="NZ_PDEP01000003.1"/>
</dbReference>
<dbReference type="PANTHER" id="PTHR43731">
    <property type="entry name" value="RHOMBOID PROTEASE"/>
    <property type="match status" value="1"/>
</dbReference>
<sequence>MNRRQDYYRPPQQFSVFPPVIKNLLVLNGLLFMAQLVAEATLTTDAALTTVLNYMALYPPGAPDQGITLFFQGEVPGFWPWQLITYSFLHGNFPHILFNMFILWMFGVQIENKWGSERFLTFYFVCVVGAALTHLLFISSPVPTIGASGGVYGVLLAFGMMFPNQPIYLYFLFPIKAKWLVVGLGVFELYTGISGTQAGVANFAHLGGMIFGFVLIQYWRGKLPTQPERVMRW</sequence>
<feature type="transmembrane region" description="Helical" evidence="7">
    <location>
        <begin position="83"/>
        <end position="107"/>
    </location>
</feature>
<evidence type="ECO:0000256" key="2">
    <source>
        <dbReference type="ARBA" id="ARBA00009045"/>
    </source>
</evidence>
<evidence type="ECO:0000313" key="9">
    <source>
        <dbReference type="EMBL" id="PEN08429.1"/>
    </source>
</evidence>
<evidence type="ECO:0000256" key="4">
    <source>
        <dbReference type="ARBA" id="ARBA00022801"/>
    </source>
</evidence>
<feature type="transmembrane region" description="Helical" evidence="7">
    <location>
        <begin position="119"/>
        <end position="138"/>
    </location>
</feature>
<dbReference type="Proteomes" id="UP000221024">
    <property type="component" value="Unassembled WGS sequence"/>
</dbReference>
<accession>A0A2H3NRC3</accession>
<dbReference type="OrthoDB" id="9807874at2"/>
<dbReference type="GO" id="GO:0006508">
    <property type="term" value="P:proteolysis"/>
    <property type="evidence" value="ECO:0007669"/>
    <property type="project" value="UniProtKB-KW"/>
</dbReference>
<name>A0A2H3NRC3_9BACT</name>
<dbReference type="EMBL" id="PDEP01000003">
    <property type="protein sequence ID" value="PEN08429.1"/>
    <property type="molecule type" value="Genomic_DNA"/>
</dbReference>
<keyword evidence="5 7" id="KW-1133">Transmembrane helix</keyword>
<dbReference type="InterPro" id="IPR022764">
    <property type="entry name" value="Peptidase_S54_rhomboid_dom"/>
</dbReference>
<dbReference type="InterPro" id="IPR035952">
    <property type="entry name" value="Rhomboid-like_sf"/>
</dbReference>
<comment type="similarity">
    <text evidence="2">Belongs to the peptidase S54 family.</text>
</comment>
<evidence type="ECO:0000313" key="10">
    <source>
        <dbReference type="Proteomes" id="UP000221024"/>
    </source>
</evidence>
<dbReference type="PANTHER" id="PTHR43731:SF14">
    <property type="entry name" value="PRESENILIN-ASSOCIATED RHOMBOID-LIKE PROTEIN, MITOCHONDRIAL"/>
    <property type="match status" value="1"/>
</dbReference>
<evidence type="ECO:0000256" key="3">
    <source>
        <dbReference type="ARBA" id="ARBA00022692"/>
    </source>
</evidence>
<dbReference type="SUPFAM" id="SSF144091">
    <property type="entry name" value="Rhomboid-like"/>
    <property type="match status" value="1"/>
</dbReference>
<keyword evidence="3 7" id="KW-0812">Transmembrane</keyword>
<keyword evidence="9" id="KW-0645">Protease</keyword>
<comment type="caution">
    <text evidence="9">The sequence shown here is derived from an EMBL/GenBank/DDBJ whole genome shotgun (WGS) entry which is preliminary data.</text>
</comment>
<comment type="subcellular location">
    <subcellularLocation>
        <location evidence="1">Membrane</location>
        <topology evidence="1">Multi-pass membrane protein</topology>
    </subcellularLocation>
</comment>
<dbReference type="GO" id="GO:0016020">
    <property type="term" value="C:membrane"/>
    <property type="evidence" value="ECO:0007669"/>
    <property type="project" value="UniProtKB-SubCell"/>
</dbReference>
<keyword evidence="4" id="KW-0378">Hydrolase</keyword>
<gene>
    <name evidence="9" type="ORF">CRI93_04765</name>
</gene>
<feature type="domain" description="Peptidase S54 rhomboid" evidence="8">
    <location>
        <begin position="81"/>
        <end position="216"/>
    </location>
</feature>
<protein>
    <submittedName>
        <fullName evidence="9">Rhomboid family intramembrane serine protease</fullName>
    </submittedName>
</protein>
<proteinExistence type="inferred from homology"/>
<keyword evidence="6 7" id="KW-0472">Membrane</keyword>
<evidence type="ECO:0000256" key="6">
    <source>
        <dbReference type="ARBA" id="ARBA00023136"/>
    </source>
</evidence>
<organism evidence="9 10">
    <name type="scientific">Longimonas halophila</name>
    <dbReference type="NCBI Taxonomy" id="1469170"/>
    <lineage>
        <taxon>Bacteria</taxon>
        <taxon>Pseudomonadati</taxon>
        <taxon>Rhodothermota</taxon>
        <taxon>Rhodothermia</taxon>
        <taxon>Rhodothermales</taxon>
        <taxon>Salisaetaceae</taxon>
        <taxon>Longimonas</taxon>
    </lineage>
</organism>
<evidence type="ECO:0000259" key="8">
    <source>
        <dbReference type="Pfam" id="PF01694"/>
    </source>
</evidence>
<evidence type="ECO:0000256" key="7">
    <source>
        <dbReference type="SAM" id="Phobius"/>
    </source>
</evidence>
<dbReference type="Pfam" id="PF01694">
    <property type="entry name" value="Rhomboid"/>
    <property type="match status" value="1"/>
</dbReference>
<reference evidence="9 10" key="1">
    <citation type="submission" date="2017-10" db="EMBL/GenBank/DDBJ databases">
        <title>Draft genome of Longimonas halophila.</title>
        <authorList>
            <person name="Goh K.M."/>
            <person name="Shamsir M.S."/>
            <person name="Lim S.W."/>
        </authorList>
    </citation>
    <scope>NUCLEOTIDE SEQUENCE [LARGE SCALE GENOMIC DNA]</scope>
    <source>
        <strain evidence="9 10">KCTC 42399</strain>
    </source>
</reference>
<keyword evidence="10" id="KW-1185">Reference proteome</keyword>